<evidence type="ECO:0000313" key="1">
    <source>
        <dbReference type="EMBL" id="KAF9647838.1"/>
    </source>
</evidence>
<dbReference type="Proteomes" id="UP000886501">
    <property type="component" value="Unassembled WGS sequence"/>
</dbReference>
<gene>
    <name evidence="1" type="ORF">BDM02DRAFT_2501295</name>
</gene>
<proteinExistence type="predicted"/>
<dbReference type="EMBL" id="MU118025">
    <property type="protein sequence ID" value="KAF9647838.1"/>
    <property type="molecule type" value="Genomic_DNA"/>
</dbReference>
<protein>
    <submittedName>
        <fullName evidence="1">Uncharacterized protein</fullName>
    </submittedName>
</protein>
<sequence>MRDLLTGYNLVVFWRFNIQSPAPRYQSGPEMPCSEIFQTSINKGDPTANPRRSANRTDIHPESLEEGMGCPDSEPLPSVFFSNRRRDVVWDPMGPATPSIGLRAALFVIGQTVLEAKNDKTFRHMHERQETKN</sequence>
<comment type="caution">
    <text evidence="1">The sequence shown here is derived from an EMBL/GenBank/DDBJ whole genome shotgun (WGS) entry which is preliminary data.</text>
</comment>
<accession>A0ACB6ZEG5</accession>
<organism evidence="1 2">
    <name type="scientific">Thelephora ganbajun</name>
    <name type="common">Ganba fungus</name>
    <dbReference type="NCBI Taxonomy" id="370292"/>
    <lineage>
        <taxon>Eukaryota</taxon>
        <taxon>Fungi</taxon>
        <taxon>Dikarya</taxon>
        <taxon>Basidiomycota</taxon>
        <taxon>Agaricomycotina</taxon>
        <taxon>Agaricomycetes</taxon>
        <taxon>Thelephorales</taxon>
        <taxon>Thelephoraceae</taxon>
        <taxon>Thelephora</taxon>
    </lineage>
</organism>
<keyword evidence="2" id="KW-1185">Reference proteome</keyword>
<reference evidence="1" key="1">
    <citation type="submission" date="2019-10" db="EMBL/GenBank/DDBJ databases">
        <authorList>
            <consortium name="DOE Joint Genome Institute"/>
            <person name="Kuo A."/>
            <person name="Miyauchi S."/>
            <person name="Kiss E."/>
            <person name="Drula E."/>
            <person name="Kohler A."/>
            <person name="Sanchez-Garcia M."/>
            <person name="Andreopoulos B."/>
            <person name="Barry K.W."/>
            <person name="Bonito G."/>
            <person name="Buee M."/>
            <person name="Carver A."/>
            <person name="Chen C."/>
            <person name="Cichocki N."/>
            <person name="Clum A."/>
            <person name="Culley D."/>
            <person name="Crous P.W."/>
            <person name="Fauchery L."/>
            <person name="Girlanda M."/>
            <person name="Hayes R."/>
            <person name="Keri Z."/>
            <person name="Labutti K."/>
            <person name="Lipzen A."/>
            <person name="Lombard V."/>
            <person name="Magnuson J."/>
            <person name="Maillard F."/>
            <person name="Morin E."/>
            <person name="Murat C."/>
            <person name="Nolan M."/>
            <person name="Ohm R."/>
            <person name="Pangilinan J."/>
            <person name="Pereira M."/>
            <person name="Perotto S."/>
            <person name="Peter M."/>
            <person name="Riley R."/>
            <person name="Sitrit Y."/>
            <person name="Stielow B."/>
            <person name="Szollosi G."/>
            <person name="Zifcakova L."/>
            <person name="Stursova M."/>
            <person name="Spatafora J.W."/>
            <person name="Tedersoo L."/>
            <person name="Vaario L.-M."/>
            <person name="Yamada A."/>
            <person name="Yan M."/>
            <person name="Wang P."/>
            <person name="Xu J."/>
            <person name="Bruns T."/>
            <person name="Baldrian P."/>
            <person name="Vilgalys R."/>
            <person name="Henrissat B."/>
            <person name="Grigoriev I.V."/>
            <person name="Hibbett D."/>
            <person name="Nagy L.G."/>
            <person name="Martin F.M."/>
        </authorList>
    </citation>
    <scope>NUCLEOTIDE SEQUENCE</scope>
    <source>
        <strain evidence="1">P2</strain>
    </source>
</reference>
<reference evidence="1" key="2">
    <citation type="journal article" date="2020" name="Nat. Commun.">
        <title>Large-scale genome sequencing of mycorrhizal fungi provides insights into the early evolution of symbiotic traits.</title>
        <authorList>
            <person name="Miyauchi S."/>
            <person name="Kiss E."/>
            <person name="Kuo A."/>
            <person name="Drula E."/>
            <person name="Kohler A."/>
            <person name="Sanchez-Garcia M."/>
            <person name="Morin E."/>
            <person name="Andreopoulos B."/>
            <person name="Barry K.W."/>
            <person name="Bonito G."/>
            <person name="Buee M."/>
            <person name="Carver A."/>
            <person name="Chen C."/>
            <person name="Cichocki N."/>
            <person name="Clum A."/>
            <person name="Culley D."/>
            <person name="Crous P.W."/>
            <person name="Fauchery L."/>
            <person name="Girlanda M."/>
            <person name="Hayes R.D."/>
            <person name="Keri Z."/>
            <person name="LaButti K."/>
            <person name="Lipzen A."/>
            <person name="Lombard V."/>
            <person name="Magnuson J."/>
            <person name="Maillard F."/>
            <person name="Murat C."/>
            <person name="Nolan M."/>
            <person name="Ohm R.A."/>
            <person name="Pangilinan J."/>
            <person name="Pereira M.F."/>
            <person name="Perotto S."/>
            <person name="Peter M."/>
            <person name="Pfister S."/>
            <person name="Riley R."/>
            <person name="Sitrit Y."/>
            <person name="Stielow J.B."/>
            <person name="Szollosi G."/>
            <person name="Zifcakova L."/>
            <person name="Stursova M."/>
            <person name="Spatafora J.W."/>
            <person name="Tedersoo L."/>
            <person name="Vaario L.M."/>
            <person name="Yamada A."/>
            <person name="Yan M."/>
            <person name="Wang P."/>
            <person name="Xu J."/>
            <person name="Bruns T."/>
            <person name="Baldrian P."/>
            <person name="Vilgalys R."/>
            <person name="Dunand C."/>
            <person name="Henrissat B."/>
            <person name="Grigoriev I.V."/>
            <person name="Hibbett D."/>
            <person name="Nagy L.G."/>
            <person name="Martin F.M."/>
        </authorList>
    </citation>
    <scope>NUCLEOTIDE SEQUENCE</scope>
    <source>
        <strain evidence="1">P2</strain>
    </source>
</reference>
<evidence type="ECO:0000313" key="2">
    <source>
        <dbReference type="Proteomes" id="UP000886501"/>
    </source>
</evidence>
<name>A0ACB6ZEG5_THEGA</name>